<gene>
    <name evidence="2" type="ORF">POCULU_LOCUS6152</name>
</gene>
<feature type="region of interest" description="Disordered" evidence="1">
    <location>
        <begin position="22"/>
        <end position="51"/>
    </location>
</feature>
<name>A0A9N9BQ42_9GLOM</name>
<accession>A0A9N9BQ42</accession>
<evidence type="ECO:0000313" key="3">
    <source>
        <dbReference type="Proteomes" id="UP000789572"/>
    </source>
</evidence>
<evidence type="ECO:0000313" key="2">
    <source>
        <dbReference type="EMBL" id="CAG8574246.1"/>
    </source>
</evidence>
<sequence length="141" mass="16047">MSYDQALIPNCYKKSTISTALQSTRHQNGVGGRDSNSGSRRSGSNRTPQDYTAADVQILWQDFDRLFEVKRTESKKLESWGTPWKCHYKEIPQASHGMLSKLIDHPDNLGESNYPKVTPNFIIEIRSENDTALDVDQKMNL</sequence>
<protein>
    <submittedName>
        <fullName evidence="2">11021_t:CDS:1</fullName>
    </submittedName>
</protein>
<evidence type="ECO:0000256" key="1">
    <source>
        <dbReference type="SAM" id="MobiDB-lite"/>
    </source>
</evidence>
<comment type="caution">
    <text evidence="2">The sequence shown here is derived from an EMBL/GenBank/DDBJ whole genome shotgun (WGS) entry which is preliminary data.</text>
</comment>
<reference evidence="2" key="1">
    <citation type="submission" date="2021-06" db="EMBL/GenBank/DDBJ databases">
        <authorList>
            <person name="Kallberg Y."/>
            <person name="Tangrot J."/>
            <person name="Rosling A."/>
        </authorList>
    </citation>
    <scope>NUCLEOTIDE SEQUENCE</scope>
    <source>
        <strain evidence="2">IA702</strain>
    </source>
</reference>
<dbReference type="Proteomes" id="UP000789572">
    <property type="component" value="Unassembled WGS sequence"/>
</dbReference>
<dbReference type="AlphaFoldDB" id="A0A9N9BQ42"/>
<keyword evidence="3" id="KW-1185">Reference proteome</keyword>
<organism evidence="2 3">
    <name type="scientific">Paraglomus occultum</name>
    <dbReference type="NCBI Taxonomy" id="144539"/>
    <lineage>
        <taxon>Eukaryota</taxon>
        <taxon>Fungi</taxon>
        <taxon>Fungi incertae sedis</taxon>
        <taxon>Mucoromycota</taxon>
        <taxon>Glomeromycotina</taxon>
        <taxon>Glomeromycetes</taxon>
        <taxon>Paraglomerales</taxon>
        <taxon>Paraglomeraceae</taxon>
        <taxon>Paraglomus</taxon>
    </lineage>
</organism>
<proteinExistence type="predicted"/>
<dbReference type="EMBL" id="CAJVPJ010001075">
    <property type="protein sequence ID" value="CAG8574246.1"/>
    <property type="molecule type" value="Genomic_DNA"/>
</dbReference>
<feature type="compositionally biased region" description="Low complexity" evidence="1">
    <location>
        <begin position="33"/>
        <end position="46"/>
    </location>
</feature>